<dbReference type="Gene3D" id="3.30.260.10">
    <property type="entry name" value="TCP-1-like chaperonin intermediate domain"/>
    <property type="match status" value="1"/>
</dbReference>
<dbReference type="EMBL" id="BPFZ01000009">
    <property type="protein sequence ID" value="GIU67388.1"/>
    <property type="molecule type" value="Genomic_DNA"/>
</dbReference>
<feature type="compositionally biased region" description="Gly residues" evidence="10">
    <location>
        <begin position="532"/>
        <end position="549"/>
    </location>
</feature>
<dbReference type="InterPro" id="IPR018370">
    <property type="entry name" value="Chaperonin_Cpn60_CS"/>
</dbReference>
<dbReference type="InterPro" id="IPR002423">
    <property type="entry name" value="Cpn60/GroEL/TCP-1"/>
</dbReference>
<feature type="binding site" evidence="6">
    <location>
        <position position="415"/>
    </location>
    <ligand>
        <name>ATP</name>
        <dbReference type="ChEBI" id="CHEBI:30616"/>
    </ligand>
</feature>
<comment type="similarity">
    <text evidence="1 6 7">Belongs to the chaperonin (HSP60) family.</text>
</comment>
<evidence type="ECO:0000256" key="9">
    <source>
        <dbReference type="SAM" id="Coils"/>
    </source>
</evidence>
<dbReference type="HAMAP" id="MF_00600">
    <property type="entry name" value="CH60"/>
    <property type="match status" value="1"/>
</dbReference>
<feature type="binding site" evidence="6">
    <location>
        <position position="51"/>
    </location>
    <ligand>
        <name>ATP</name>
        <dbReference type="ChEBI" id="CHEBI:30616"/>
    </ligand>
</feature>
<evidence type="ECO:0000256" key="6">
    <source>
        <dbReference type="HAMAP-Rule" id="MF_00600"/>
    </source>
</evidence>
<dbReference type="CDD" id="cd03344">
    <property type="entry name" value="GroEL"/>
    <property type="match status" value="1"/>
</dbReference>
<evidence type="ECO:0000256" key="5">
    <source>
        <dbReference type="ARBA" id="ARBA00023235"/>
    </source>
</evidence>
<dbReference type="RefSeq" id="WP_284360273.1">
    <property type="nucleotide sequence ID" value="NZ_BPFZ01000009.1"/>
</dbReference>
<evidence type="ECO:0000313" key="12">
    <source>
        <dbReference type="Proteomes" id="UP001161064"/>
    </source>
</evidence>
<evidence type="ECO:0000256" key="4">
    <source>
        <dbReference type="ARBA" id="ARBA00023186"/>
    </source>
</evidence>
<dbReference type="NCBIfam" id="NF009488">
    <property type="entry name" value="PRK12850.1"/>
    <property type="match status" value="1"/>
</dbReference>
<dbReference type="Gene3D" id="3.50.7.10">
    <property type="entry name" value="GroEL"/>
    <property type="match status" value="1"/>
</dbReference>
<dbReference type="PROSITE" id="PS00296">
    <property type="entry name" value="CHAPERONINS_CPN60"/>
    <property type="match status" value="1"/>
</dbReference>
<reference evidence="11" key="1">
    <citation type="submission" date="2021-05" db="EMBL/GenBank/DDBJ databases">
        <authorList>
            <person name="Tanabe Y."/>
        </authorList>
    </citation>
    <scope>NUCLEOTIDE SEQUENCE</scope>
    <source>
        <strain evidence="11">BOTRYCO-1</strain>
    </source>
</reference>
<comment type="caution">
    <text evidence="6">Lacks conserved residue(s) required for the propagation of feature annotation.</text>
</comment>
<keyword evidence="3 6" id="KW-0067">ATP-binding</keyword>
<comment type="caution">
    <text evidence="11">The sequence shown here is derived from an EMBL/GenBank/DDBJ whole genome shotgun (WGS) entry which is preliminary data.</text>
</comment>
<dbReference type="EC" id="5.6.1.7" evidence="6"/>
<keyword evidence="12" id="KW-1185">Reference proteome</keyword>
<comment type="subcellular location">
    <subcellularLocation>
        <location evidence="6">Cytoplasm</location>
    </subcellularLocation>
</comment>
<keyword evidence="2 6" id="KW-0547">Nucleotide-binding</keyword>
<dbReference type="SUPFAM" id="SSF54849">
    <property type="entry name" value="GroEL-intermediate domain like"/>
    <property type="match status" value="1"/>
</dbReference>
<dbReference type="InterPro" id="IPR027410">
    <property type="entry name" value="TCP-1-like_intermed_sf"/>
</dbReference>
<feature type="binding site" evidence="6">
    <location>
        <position position="495"/>
    </location>
    <ligand>
        <name>ATP</name>
        <dbReference type="ChEBI" id="CHEBI:30616"/>
    </ligand>
</feature>
<dbReference type="SUPFAM" id="SSF48592">
    <property type="entry name" value="GroEL equatorial domain-like"/>
    <property type="match status" value="1"/>
</dbReference>
<evidence type="ECO:0000256" key="2">
    <source>
        <dbReference type="ARBA" id="ARBA00022741"/>
    </source>
</evidence>
<evidence type="ECO:0000256" key="1">
    <source>
        <dbReference type="ARBA" id="ARBA00006607"/>
    </source>
</evidence>
<keyword evidence="6" id="KW-0963">Cytoplasm</keyword>
<sequence length="549" mass="57884">MAAKIVLFGSDARDRMLQGVDILANAVKVTLGPKGRNVVIEKSFGAPRTTKDGVSVAKEIELEDKFQNMGAQMLREVASKTNDTAGDGTTTATVLAQAIVREGMKAVSSGRNPMDLKRGIDKAVTEVVTALKASAKKVSSNAEIEQVGTISANGEADIGKMIAEAMSKVGNEGVITVEEAKSLESELDVVEGMQFDRGYLSPYFITNADKMEVALDDPLILIHEKKLSSLQPMLPVLEAVVQSGRPLLIIAEDVEGEALATLVVNKLRGGLKVAAVKAPGFGDRRKAMLEDIAILTGGQVISEDLGIKLETVTIEMLGRAKKVNITKENTTIVDGIGEKADIEGRIAQIKRQVEETTSDYDREKLQERLAKLAGGVAVIKVGGATEVEVKERKDRVDDALNATRAAVEEGIVAGGGCALLRASKAIKVKGINDDEEAGVNIVRRALQSPIRQIVENAGVEGSIVVAKILENASVSYGFNAQTEEYVDMIATGIIDPVKVVRTALQDAASVASLLITTEATIAEAPKKPSPGGAPGGMPGGMGGMGDMDF</sequence>
<evidence type="ECO:0000256" key="3">
    <source>
        <dbReference type="ARBA" id="ARBA00022840"/>
    </source>
</evidence>
<protein>
    <recommendedName>
        <fullName evidence="6">Chaperonin GroEL</fullName>
        <ecNumber evidence="6">5.6.1.7</ecNumber>
    </recommendedName>
    <alternativeName>
        <fullName evidence="6">60 kDa chaperonin</fullName>
    </alternativeName>
    <alternativeName>
        <fullName evidence="6">Chaperonin-60</fullName>
        <shortName evidence="6">Cpn60</shortName>
    </alternativeName>
</protein>
<gene>
    <name evidence="6 11" type="primary">groL</name>
    <name evidence="6" type="synonym">groEL</name>
    <name evidence="11" type="ORF">PsB1_1542</name>
</gene>
<comment type="function">
    <text evidence="6 8">Together with its co-chaperonin GroES, plays an essential role in assisting protein folding. The GroEL-GroES system forms a nano-cage that allows encapsulation of the non-native substrate proteins and provides a physical environment optimized to promote and accelerate protein folding.</text>
</comment>
<feature type="coiled-coil region" evidence="9">
    <location>
        <begin position="339"/>
        <end position="366"/>
    </location>
</feature>
<dbReference type="NCBIfam" id="NF000592">
    <property type="entry name" value="PRK00013.1"/>
    <property type="match status" value="1"/>
</dbReference>
<proteinExistence type="inferred from homology"/>
<dbReference type="Pfam" id="PF00118">
    <property type="entry name" value="Cpn60_TCP1"/>
    <property type="match status" value="1"/>
</dbReference>
<dbReference type="Gene3D" id="1.10.560.10">
    <property type="entry name" value="GroEL-like equatorial domain"/>
    <property type="match status" value="1"/>
</dbReference>
<evidence type="ECO:0000313" key="11">
    <source>
        <dbReference type="EMBL" id="GIU67388.1"/>
    </source>
</evidence>
<dbReference type="SUPFAM" id="SSF52029">
    <property type="entry name" value="GroEL apical domain-like"/>
    <property type="match status" value="1"/>
</dbReference>
<evidence type="ECO:0000256" key="7">
    <source>
        <dbReference type="RuleBase" id="RU000418"/>
    </source>
</evidence>
<dbReference type="Proteomes" id="UP001161064">
    <property type="component" value="Unassembled WGS sequence"/>
</dbReference>
<feature type="region of interest" description="Disordered" evidence="10">
    <location>
        <begin position="524"/>
        <end position="549"/>
    </location>
</feature>
<organism evidence="11 12">
    <name type="scientific">Candidatus Phycosocius spiralis</name>
    <dbReference type="NCBI Taxonomy" id="2815099"/>
    <lineage>
        <taxon>Bacteria</taxon>
        <taxon>Pseudomonadati</taxon>
        <taxon>Pseudomonadota</taxon>
        <taxon>Alphaproteobacteria</taxon>
        <taxon>Caulobacterales</taxon>
        <taxon>Caulobacterales incertae sedis</taxon>
        <taxon>Candidatus Phycosocius</taxon>
    </lineage>
</organism>
<dbReference type="InterPro" id="IPR027409">
    <property type="entry name" value="GroEL-like_apical_dom_sf"/>
</dbReference>
<keyword evidence="4 6" id="KW-0143">Chaperone</keyword>
<comment type="subunit">
    <text evidence="6 8">Forms a cylinder of 14 subunits composed of two heptameric rings stacked back-to-back. Interacts with the co-chaperonin GroES.</text>
</comment>
<dbReference type="PRINTS" id="PR00298">
    <property type="entry name" value="CHAPERONIN60"/>
</dbReference>
<name>A0ABQ4PWI9_9PROT</name>
<evidence type="ECO:0000256" key="8">
    <source>
        <dbReference type="RuleBase" id="RU000419"/>
    </source>
</evidence>
<feature type="binding site" evidence="6">
    <location>
        <begin position="30"/>
        <end position="33"/>
    </location>
    <ligand>
        <name>ATP</name>
        <dbReference type="ChEBI" id="CHEBI:30616"/>
    </ligand>
</feature>
<dbReference type="InterPro" id="IPR001844">
    <property type="entry name" value="Cpn60/GroEL"/>
</dbReference>
<feature type="binding site" evidence="6">
    <location>
        <begin position="87"/>
        <end position="91"/>
    </location>
    <ligand>
        <name>ATP</name>
        <dbReference type="ChEBI" id="CHEBI:30616"/>
    </ligand>
</feature>
<dbReference type="InterPro" id="IPR027413">
    <property type="entry name" value="GROEL-like_equatorial_sf"/>
</dbReference>
<evidence type="ECO:0000256" key="10">
    <source>
        <dbReference type="SAM" id="MobiDB-lite"/>
    </source>
</evidence>
<dbReference type="NCBIfam" id="TIGR02348">
    <property type="entry name" value="GroEL"/>
    <property type="match status" value="1"/>
</dbReference>
<dbReference type="PANTHER" id="PTHR45633">
    <property type="entry name" value="60 KDA HEAT SHOCK PROTEIN, MITOCHONDRIAL"/>
    <property type="match status" value="1"/>
</dbReference>
<keyword evidence="9" id="KW-0175">Coiled coil</keyword>
<keyword evidence="5 6" id="KW-0413">Isomerase</keyword>
<dbReference type="NCBIfam" id="NF009489">
    <property type="entry name" value="PRK12851.1"/>
    <property type="match status" value="1"/>
</dbReference>
<reference evidence="11" key="2">
    <citation type="journal article" date="2023" name="ISME Commun">
        <title>Characterization of a bloom-associated alphaproteobacterial lineage, 'Candidatus Phycosocius': insights into freshwater algal-bacterial interactions.</title>
        <authorList>
            <person name="Tanabe Y."/>
            <person name="Yamaguchi H."/>
            <person name="Yoshida M."/>
            <person name="Kai A."/>
            <person name="Okazaki Y."/>
        </authorList>
    </citation>
    <scope>NUCLEOTIDE SEQUENCE</scope>
    <source>
        <strain evidence="11">BOTRYCO-1</strain>
    </source>
</reference>
<accession>A0ABQ4PWI9</accession>
<dbReference type="NCBIfam" id="NF009487">
    <property type="entry name" value="PRK12849.1"/>
    <property type="match status" value="1"/>
</dbReference>